<proteinExistence type="predicted"/>
<feature type="signal peptide" evidence="1">
    <location>
        <begin position="1"/>
        <end position="29"/>
    </location>
</feature>
<protein>
    <recommendedName>
        <fullName evidence="4">DUF2092 domain-containing protein</fullName>
    </recommendedName>
</protein>
<keyword evidence="3" id="KW-1185">Reference proteome</keyword>
<feature type="chain" id="PRO_5046233719" description="DUF2092 domain-containing protein" evidence="1">
    <location>
        <begin position="30"/>
        <end position="330"/>
    </location>
</feature>
<organism evidence="2 3">
    <name type="scientific">Actinoplanes sandaracinus</name>
    <dbReference type="NCBI Taxonomy" id="3045177"/>
    <lineage>
        <taxon>Bacteria</taxon>
        <taxon>Bacillati</taxon>
        <taxon>Actinomycetota</taxon>
        <taxon>Actinomycetes</taxon>
        <taxon>Micromonosporales</taxon>
        <taxon>Micromonosporaceae</taxon>
        <taxon>Actinoplanes</taxon>
    </lineage>
</organism>
<evidence type="ECO:0000313" key="2">
    <source>
        <dbReference type="EMBL" id="MDI6100826.1"/>
    </source>
</evidence>
<gene>
    <name evidence="2" type="ORF">QLQ12_19630</name>
</gene>
<keyword evidence="1" id="KW-0732">Signal</keyword>
<accession>A0ABT6WM58</accession>
<sequence length="330" mass="34249">MSVLTRPAVLLATASMAVGLIAAPGAAWAADAGTPLSAAEMKIALKAVADASLSAGAGGWRADMDMTVSMDSSSLHIAKETRVDPARGLYFDVLEFAGRDTVTYAAEGKGVYQSLDDPTADAALTMMGRPSVTFVFTADTRVRLDEMAPSPASLLDAYSLAGTKTVHEDGSAEFRVVSDDETVTMHTSAAAVLTEVDVTATADEATTEGTVDYTYGAQDISLPAASATIDEATLMTGVAYLDMPAMVKSAATQGAAATRKAAKGRTVKVATLRKLVRRDVTAANQKSPVPIVKAKDITGGVRVYATNPWTKKSVAYTVKASGKKVTLKKA</sequence>
<dbReference type="Proteomes" id="UP001241758">
    <property type="component" value="Unassembled WGS sequence"/>
</dbReference>
<comment type="caution">
    <text evidence="2">The sequence shown here is derived from an EMBL/GenBank/DDBJ whole genome shotgun (WGS) entry which is preliminary data.</text>
</comment>
<evidence type="ECO:0000256" key="1">
    <source>
        <dbReference type="SAM" id="SignalP"/>
    </source>
</evidence>
<evidence type="ECO:0008006" key="4">
    <source>
        <dbReference type="Google" id="ProtNLM"/>
    </source>
</evidence>
<dbReference type="RefSeq" id="WP_282761658.1">
    <property type="nucleotide sequence ID" value="NZ_JASCTH010000012.1"/>
</dbReference>
<evidence type="ECO:0000313" key="3">
    <source>
        <dbReference type="Proteomes" id="UP001241758"/>
    </source>
</evidence>
<dbReference type="EMBL" id="JASCTH010000012">
    <property type="protein sequence ID" value="MDI6100826.1"/>
    <property type="molecule type" value="Genomic_DNA"/>
</dbReference>
<reference evidence="2 3" key="1">
    <citation type="submission" date="2023-05" db="EMBL/GenBank/DDBJ databases">
        <title>Actinoplanes sp. NEAU-A12 genome sequencing.</title>
        <authorList>
            <person name="Wang Z.-S."/>
        </authorList>
    </citation>
    <scope>NUCLEOTIDE SEQUENCE [LARGE SCALE GENOMIC DNA]</scope>
    <source>
        <strain evidence="2 3">NEAU-A12</strain>
    </source>
</reference>
<name>A0ABT6WM58_9ACTN</name>